<keyword evidence="2" id="KW-0456">Lyase</keyword>
<dbReference type="EMBL" id="JADBDZ010000001">
    <property type="protein sequence ID" value="MBE1534904.1"/>
    <property type="molecule type" value="Genomic_DNA"/>
</dbReference>
<dbReference type="Proteomes" id="UP000627838">
    <property type="component" value="Unassembled WGS sequence"/>
</dbReference>
<dbReference type="CDD" id="cd06587">
    <property type="entry name" value="VOC"/>
    <property type="match status" value="1"/>
</dbReference>
<accession>A0ABR9JWF3</accession>
<sequence length="125" mass="13601">MTVNPTGDATPKVGNLVFDCTDLDVMAAFWGGLLGMAETSRDEDWLDLQPLEGHGPVLSFQLIPERKTMKNRIHLDLEVADIHGAGERARRLGASPAGEPMGSPEAPFRVWHDPEGNEFCFVTAG</sequence>
<comment type="caution">
    <text evidence="2">The sequence shown here is derived from an EMBL/GenBank/DDBJ whole genome shotgun (WGS) entry which is preliminary data.</text>
</comment>
<evidence type="ECO:0000313" key="2">
    <source>
        <dbReference type="EMBL" id="MBE1534904.1"/>
    </source>
</evidence>
<evidence type="ECO:0000313" key="3">
    <source>
        <dbReference type="Proteomes" id="UP000627838"/>
    </source>
</evidence>
<dbReference type="SUPFAM" id="SSF54593">
    <property type="entry name" value="Glyoxalase/Bleomycin resistance protein/Dihydroxybiphenyl dioxygenase"/>
    <property type="match status" value="1"/>
</dbReference>
<dbReference type="InterPro" id="IPR041581">
    <property type="entry name" value="Glyoxalase_6"/>
</dbReference>
<evidence type="ECO:0000259" key="1">
    <source>
        <dbReference type="PROSITE" id="PS51819"/>
    </source>
</evidence>
<dbReference type="RefSeq" id="WP_192761198.1">
    <property type="nucleotide sequence ID" value="NZ_JADBDZ010000001.1"/>
</dbReference>
<feature type="domain" description="VOC" evidence="1">
    <location>
        <begin position="12"/>
        <end position="124"/>
    </location>
</feature>
<dbReference type="InterPro" id="IPR029068">
    <property type="entry name" value="Glyas_Bleomycin-R_OHBP_Dase"/>
</dbReference>
<dbReference type="Gene3D" id="3.10.180.10">
    <property type="entry name" value="2,3-Dihydroxybiphenyl 1,2-Dioxygenase, domain 1"/>
    <property type="match status" value="1"/>
</dbReference>
<organism evidence="2 3">
    <name type="scientific">Actinomadura algeriensis</name>
    <dbReference type="NCBI Taxonomy" id="1679523"/>
    <lineage>
        <taxon>Bacteria</taxon>
        <taxon>Bacillati</taxon>
        <taxon>Actinomycetota</taxon>
        <taxon>Actinomycetes</taxon>
        <taxon>Streptosporangiales</taxon>
        <taxon>Thermomonosporaceae</taxon>
        <taxon>Actinomadura</taxon>
    </lineage>
</organism>
<name>A0ABR9JWF3_9ACTN</name>
<reference evidence="2 3" key="1">
    <citation type="submission" date="2020-10" db="EMBL/GenBank/DDBJ databases">
        <title>Sequencing the genomes of 1000 actinobacteria strains.</title>
        <authorList>
            <person name="Klenk H.-P."/>
        </authorList>
    </citation>
    <scope>NUCLEOTIDE SEQUENCE [LARGE SCALE GENOMIC DNA]</scope>
    <source>
        <strain evidence="2 3">DSM 46744</strain>
    </source>
</reference>
<dbReference type="PROSITE" id="PS51819">
    <property type="entry name" value="VOC"/>
    <property type="match status" value="1"/>
</dbReference>
<protein>
    <submittedName>
        <fullName evidence="2">Enzyme related to lactoylglutathione lyase</fullName>
    </submittedName>
</protein>
<dbReference type="InterPro" id="IPR037523">
    <property type="entry name" value="VOC_core"/>
</dbReference>
<dbReference type="GO" id="GO:0016829">
    <property type="term" value="F:lyase activity"/>
    <property type="evidence" value="ECO:0007669"/>
    <property type="project" value="UniProtKB-KW"/>
</dbReference>
<dbReference type="Pfam" id="PF18029">
    <property type="entry name" value="Glyoxalase_6"/>
    <property type="match status" value="1"/>
</dbReference>
<dbReference type="PANTHER" id="PTHR35908:SF1">
    <property type="entry name" value="CONSERVED PROTEIN"/>
    <property type="match status" value="1"/>
</dbReference>
<gene>
    <name evidence="2" type="ORF">H4W34_004737</name>
</gene>
<keyword evidence="3" id="KW-1185">Reference proteome</keyword>
<dbReference type="PANTHER" id="PTHR35908">
    <property type="entry name" value="HYPOTHETICAL FUSION PROTEIN"/>
    <property type="match status" value="1"/>
</dbReference>
<proteinExistence type="predicted"/>